<evidence type="ECO:0000256" key="3">
    <source>
        <dbReference type="ARBA" id="ARBA00023125"/>
    </source>
</evidence>
<dbReference type="InterPro" id="IPR025943">
    <property type="entry name" value="Sigma_54_int_dom_ATP-bd_2"/>
</dbReference>
<evidence type="ECO:0000259" key="6">
    <source>
        <dbReference type="PROSITE" id="PS50110"/>
    </source>
</evidence>
<dbReference type="PROSITE" id="PS00676">
    <property type="entry name" value="SIGMA54_INTERACT_2"/>
    <property type="match status" value="1"/>
</dbReference>
<proteinExistence type="predicted"/>
<keyword evidence="3" id="KW-0238">DNA-binding</keyword>
<reference evidence="7 8" key="1">
    <citation type="submission" date="2021-07" db="EMBL/GenBank/DDBJ databases">
        <title>Flavobacterium sp. nov. isolated from sediment on the Taihu Lake.</title>
        <authorList>
            <person name="Qu J.-H."/>
        </authorList>
    </citation>
    <scope>NUCLEOTIDE SEQUENCE [LARGE SCALE GENOMIC DNA]</scope>
    <source>
        <strain evidence="7 8">NAS39</strain>
    </source>
</reference>
<evidence type="ECO:0000313" key="8">
    <source>
        <dbReference type="Proteomes" id="UP000812031"/>
    </source>
</evidence>
<dbReference type="InterPro" id="IPR025944">
    <property type="entry name" value="Sigma_54_int_dom_CS"/>
</dbReference>
<dbReference type="SMART" id="SM00448">
    <property type="entry name" value="REC"/>
    <property type="match status" value="1"/>
</dbReference>
<sequence length="654" mass="75051">MNVAFNDESIKLSPNLKKKILIVEDQFIEAHDLQLILEKANYEVMGIMRSVAQVLEFIEIEMPDLVFVDIFLKGKETGIDLAKILKEKHIGFIYLSANSSKSILEEAKKTQPYGFIVKPFRDQDVLITLDIACFRHENGLETQMLQEKILEKNINEITFSSLKWEQALLQLGKTLQTYIPFDYMEARFINDFSNSIGLLRRNFDNYEMINIDKFSKILNFKKEELIDLYTRSLKLETARIYQGDSFAKVNQDSAIKRLVLHTFGIKTFIILPLIVEDGIFNFLFYSRSYDIYVEEHLTLLMKLQNVLTKFVSEMYITDKKLDGKEKIIFNVPKNSRQGFESMIGNSKKMIAVFDSIQRVAPFETSVLILGESGTGKEKVAQSIHSLSSRKDKPLVIINCTTIPENLAESLLFGHEKGAFTGAADKRIGKFEMADGGTIFLDEIGEMPIDLQVKLLRVLQEKEIERVGGRSPIKIDVRIIAATNRNLEEEVAAGRFRLDLYYRLYVFPILIPALRERTEDIPILASHFINLFSEKTGLKAPLLHETVLQQLQFYEWPGNIRELEHVIERSILMSDGNVIKEIQLPFAKKHDGEEKQQEFTIKSIHDNERDYIIYILKRCKGKISGMGGAAEILNIPSSTLNSKIKKLGIKIKHFL</sequence>
<dbReference type="CDD" id="cd17534">
    <property type="entry name" value="REC_DC-like"/>
    <property type="match status" value="1"/>
</dbReference>
<organism evidence="7 8">
    <name type="scientific">Flavobacterium taihuense</name>
    <dbReference type="NCBI Taxonomy" id="2857508"/>
    <lineage>
        <taxon>Bacteria</taxon>
        <taxon>Pseudomonadati</taxon>
        <taxon>Bacteroidota</taxon>
        <taxon>Flavobacteriia</taxon>
        <taxon>Flavobacteriales</taxon>
        <taxon>Flavobacteriaceae</taxon>
        <taxon>Flavobacterium</taxon>
    </lineage>
</organism>
<dbReference type="PANTHER" id="PTHR32071">
    <property type="entry name" value="TRANSCRIPTIONAL REGULATORY PROTEIN"/>
    <property type="match status" value="1"/>
</dbReference>
<accession>A0ABS6XZA0</accession>
<dbReference type="EMBL" id="JAHWYN010000012">
    <property type="protein sequence ID" value="MBW4361606.1"/>
    <property type="molecule type" value="Genomic_DNA"/>
</dbReference>
<comment type="caution">
    <text evidence="7">The sequence shown here is derived from an EMBL/GenBank/DDBJ whole genome shotgun (WGS) entry which is preliminary data.</text>
</comment>
<dbReference type="Pfam" id="PF25601">
    <property type="entry name" value="AAA_lid_14"/>
    <property type="match status" value="1"/>
</dbReference>
<dbReference type="CDD" id="cd00009">
    <property type="entry name" value="AAA"/>
    <property type="match status" value="1"/>
</dbReference>
<evidence type="ECO:0000256" key="1">
    <source>
        <dbReference type="ARBA" id="ARBA00022741"/>
    </source>
</evidence>
<feature type="domain" description="Response regulatory" evidence="6">
    <location>
        <begin position="19"/>
        <end position="133"/>
    </location>
</feature>
<dbReference type="Pfam" id="PF00158">
    <property type="entry name" value="Sigma54_activat"/>
    <property type="match status" value="1"/>
</dbReference>
<dbReference type="PANTHER" id="PTHR32071:SF57">
    <property type="entry name" value="C4-DICARBOXYLATE TRANSPORT TRANSCRIPTIONAL REGULATORY PROTEIN DCTD"/>
    <property type="match status" value="1"/>
</dbReference>
<evidence type="ECO:0000259" key="5">
    <source>
        <dbReference type="PROSITE" id="PS50045"/>
    </source>
</evidence>
<name>A0ABS6XZA0_9FLAO</name>
<dbReference type="InterPro" id="IPR058031">
    <property type="entry name" value="AAA_lid_NorR"/>
</dbReference>
<evidence type="ECO:0000256" key="4">
    <source>
        <dbReference type="PROSITE-ProRule" id="PRU00169"/>
    </source>
</evidence>
<dbReference type="InterPro" id="IPR025662">
    <property type="entry name" value="Sigma_54_int_dom_ATP-bd_1"/>
</dbReference>
<feature type="modified residue" description="4-aspartylphosphate" evidence="4">
    <location>
        <position position="69"/>
    </location>
</feature>
<dbReference type="PROSITE" id="PS00675">
    <property type="entry name" value="SIGMA54_INTERACT_1"/>
    <property type="match status" value="1"/>
</dbReference>
<gene>
    <name evidence="7" type="ORF">KZH69_14025</name>
</gene>
<protein>
    <submittedName>
        <fullName evidence="7">Sigma 54-interacting transcriptional regulator</fullName>
    </submittedName>
</protein>
<dbReference type="SMART" id="SM00382">
    <property type="entry name" value="AAA"/>
    <property type="match status" value="1"/>
</dbReference>
<dbReference type="InterPro" id="IPR003593">
    <property type="entry name" value="AAA+_ATPase"/>
</dbReference>
<dbReference type="Pfam" id="PF00072">
    <property type="entry name" value="Response_reg"/>
    <property type="match status" value="1"/>
</dbReference>
<feature type="domain" description="Sigma-54 factor interaction" evidence="5">
    <location>
        <begin position="342"/>
        <end position="571"/>
    </location>
</feature>
<dbReference type="InterPro" id="IPR001789">
    <property type="entry name" value="Sig_transdc_resp-reg_receiver"/>
</dbReference>
<keyword evidence="8" id="KW-1185">Reference proteome</keyword>
<keyword evidence="4" id="KW-0597">Phosphoprotein</keyword>
<evidence type="ECO:0000256" key="2">
    <source>
        <dbReference type="ARBA" id="ARBA00022840"/>
    </source>
</evidence>
<dbReference type="RefSeq" id="WP_219318103.1">
    <property type="nucleotide sequence ID" value="NZ_JAHWYN010000012.1"/>
</dbReference>
<dbReference type="PROSITE" id="PS00688">
    <property type="entry name" value="SIGMA54_INTERACT_3"/>
    <property type="match status" value="1"/>
</dbReference>
<evidence type="ECO:0000313" key="7">
    <source>
        <dbReference type="EMBL" id="MBW4361606.1"/>
    </source>
</evidence>
<dbReference type="InterPro" id="IPR002078">
    <property type="entry name" value="Sigma_54_int"/>
</dbReference>
<dbReference type="Proteomes" id="UP000812031">
    <property type="component" value="Unassembled WGS sequence"/>
</dbReference>
<dbReference type="PROSITE" id="PS50045">
    <property type="entry name" value="SIGMA54_INTERACT_4"/>
    <property type="match status" value="1"/>
</dbReference>
<keyword evidence="2" id="KW-0067">ATP-binding</keyword>
<dbReference type="PROSITE" id="PS50110">
    <property type="entry name" value="RESPONSE_REGULATORY"/>
    <property type="match status" value="1"/>
</dbReference>
<keyword evidence="1" id="KW-0547">Nucleotide-binding</keyword>